<feature type="transmembrane region" description="Helical" evidence="1">
    <location>
        <begin position="334"/>
        <end position="351"/>
    </location>
</feature>
<reference evidence="3" key="1">
    <citation type="submission" date="2017-11" db="EMBL/GenBank/DDBJ databases">
        <authorList>
            <person name="Chan K.G."/>
            <person name="Lee L.S."/>
        </authorList>
    </citation>
    <scope>NUCLEOTIDE SEQUENCE [LARGE SCALE GENOMIC DNA]</scope>
    <source>
        <strain evidence="3">DSM 100970</strain>
    </source>
</reference>
<dbReference type="EMBL" id="CP024847">
    <property type="protein sequence ID" value="AUR50750.1"/>
    <property type="molecule type" value="Genomic_DNA"/>
</dbReference>
<feature type="transmembrane region" description="Helical" evidence="1">
    <location>
        <begin position="221"/>
        <end position="243"/>
    </location>
</feature>
<proteinExistence type="predicted"/>
<feature type="transmembrane region" description="Helical" evidence="1">
    <location>
        <begin position="263"/>
        <end position="286"/>
    </location>
</feature>
<organism evidence="2 3">
    <name type="scientific">Aquella oligotrophica</name>
    <dbReference type="NCBI Taxonomy" id="2067065"/>
    <lineage>
        <taxon>Bacteria</taxon>
        <taxon>Pseudomonadati</taxon>
        <taxon>Pseudomonadota</taxon>
        <taxon>Betaproteobacteria</taxon>
        <taxon>Neisseriales</taxon>
        <taxon>Neisseriaceae</taxon>
        <taxon>Aquella</taxon>
    </lineage>
</organism>
<dbReference type="RefSeq" id="WP_102950050.1">
    <property type="nucleotide sequence ID" value="NZ_CP024847.1"/>
</dbReference>
<dbReference type="AlphaFoldDB" id="A0A2I7N2S6"/>
<feature type="transmembrane region" description="Helical" evidence="1">
    <location>
        <begin position="358"/>
        <end position="376"/>
    </location>
</feature>
<protein>
    <submittedName>
        <fullName evidence="2">Uncharacterized protein</fullName>
    </submittedName>
</protein>
<evidence type="ECO:0000313" key="2">
    <source>
        <dbReference type="EMBL" id="AUR50750.1"/>
    </source>
</evidence>
<feature type="transmembrane region" description="Helical" evidence="1">
    <location>
        <begin position="124"/>
        <end position="143"/>
    </location>
</feature>
<keyword evidence="1" id="KW-1133">Transmembrane helix</keyword>
<keyword evidence="1" id="KW-0472">Membrane</keyword>
<keyword evidence="1" id="KW-0812">Transmembrane</keyword>
<feature type="transmembrane region" description="Helical" evidence="1">
    <location>
        <begin position="181"/>
        <end position="214"/>
    </location>
</feature>
<dbReference type="KEGG" id="nba:CUN60_00045"/>
<evidence type="ECO:0000256" key="1">
    <source>
        <dbReference type="SAM" id="Phobius"/>
    </source>
</evidence>
<accession>A0A2I7N2S6</accession>
<gene>
    <name evidence="2" type="ORF">CUN60_00045</name>
</gene>
<feature type="transmembrane region" description="Helical" evidence="1">
    <location>
        <begin position="12"/>
        <end position="28"/>
    </location>
</feature>
<dbReference type="Proteomes" id="UP000236655">
    <property type="component" value="Chromosome"/>
</dbReference>
<evidence type="ECO:0000313" key="3">
    <source>
        <dbReference type="Proteomes" id="UP000236655"/>
    </source>
</evidence>
<feature type="transmembrane region" description="Helical" evidence="1">
    <location>
        <begin position="150"/>
        <end position="169"/>
    </location>
</feature>
<feature type="transmembrane region" description="Helical" evidence="1">
    <location>
        <begin position="79"/>
        <end position="104"/>
    </location>
</feature>
<keyword evidence="3" id="KW-1185">Reference proteome</keyword>
<sequence length="490" mass="57146">MQFIKIKNNTYAIEVLVGLVVFGLALYTNPQLELYLDASFHLSVVMHLLHGHPAYAYSPSFYVSRHLWHLMWAFVLKPFYPLPALIIYKIIYTVQFCITMWLYYLATRHILNAFFRQISNYSSIVISFCAMFMTLFTSALLGFSWYSMYMVSYWITIPIAAYLCCLSLDCFENNVVNKWIVLRGIICLILIAAFHAFELAFVFIWWFVIIIFYFNKIPSKALLGCVIVIGIILILLPHIPILSVHYTSYAEYKNVFEKDSSNIILPVTELVKVFLIAGGVLLLLSLLFARRLQLKTRPILLTMLLSLGLTYFSLNKPVRELLFFVSPALTSRMVYASIWYAYIPILIYIVLHRIKYELLRNALIIFGVITVSYQVFQYSRTHDELLSKVAIRLWVSHDPDYISAMRYSDFRKAENYINAPACDNILFIARQDIAAAIGMMGCYANFDYNTFITMNSQLLEQYRLHYKTESVPDLFNWGENPKYNQMWNMH</sequence>
<feature type="transmembrane region" description="Helical" evidence="1">
    <location>
        <begin position="298"/>
        <end position="314"/>
    </location>
</feature>
<name>A0A2I7N2S6_9NEIS</name>